<protein>
    <submittedName>
        <fullName evidence="1">Uncharacterized protein</fullName>
    </submittedName>
</protein>
<name>A0A498JYH2_MALDO</name>
<reference evidence="1 2" key="1">
    <citation type="submission" date="2018-10" db="EMBL/GenBank/DDBJ databases">
        <title>A high-quality apple genome assembly.</title>
        <authorList>
            <person name="Hu J."/>
        </authorList>
    </citation>
    <scope>NUCLEOTIDE SEQUENCE [LARGE SCALE GENOMIC DNA]</scope>
    <source>
        <strain evidence="2">cv. HFTH1</strain>
        <tissue evidence="1">Young leaf</tissue>
    </source>
</reference>
<comment type="caution">
    <text evidence="1">The sequence shown here is derived from an EMBL/GenBank/DDBJ whole genome shotgun (WGS) entry which is preliminary data.</text>
</comment>
<dbReference type="AlphaFoldDB" id="A0A498JYH2"/>
<dbReference type="SMR" id="A0A498JYH2"/>
<sequence length="87" mass="9113">MDLGFLEDLEALVAVRGANSRKFREKLDEAARASEEGGQHGGGDLDCSLLGGGLSAIASPVGALLHNLGHHFLKIQFLAFPIASLKS</sequence>
<organism evidence="1 2">
    <name type="scientific">Malus domestica</name>
    <name type="common">Apple</name>
    <name type="synonym">Pyrus malus</name>
    <dbReference type="NCBI Taxonomy" id="3750"/>
    <lineage>
        <taxon>Eukaryota</taxon>
        <taxon>Viridiplantae</taxon>
        <taxon>Streptophyta</taxon>
        <taxon>Embryophyta</taxon>
        <taxon>Tracheophyta</taxon>
        <taxon>Spermatophyta</taxon>
        <taxon>Magnoliopsida</taxon>
        <taxon>eudicotyledons</taxon>
        <taxon>Gunneridae</taxon>
        <taxon>Pentapetalae</taxon>
        <taxon>rosids</taxon>
        <taxon>fabids</taxon>
        <taxon>Rosales</taxon>
        <taxon>Rosaceae</taxon>
        <taxon>Amygdaloideae</taxon>
        <taxon>Maleae</taxon>
        <taxon>Malus</taxon>
    </lineage>
</organism>
<accession>A0A498JYH2</accession>
<keyword evidence="2" id="KW-1185">Reference proteome</keyword>
<proteinExistence type="predicted"/>
<gene>
    <name evidence="1" type="ORF">DVH24_011378</name>
</gene>
<evidence type="ECO:0000313" key="1">
    <source>
        <dbReference type="EMBL" id="RXH99053.1"/>
    </source>
</evidence>
<dbReference type="Proteomes" id="UP000290289">
    <property type="component" value="Chromosome 5"/>
</dbReference>
<evidence type="ECO:0000313" key="2">
    <source>
        <dbReference type="Proteomes" id="UP000290289"/>
    </source>
</evidence>
<dbReference type="EMBL" id="RDQH01000331">
    <property type="protein sequence ID" value="RXH99053.1"/>
    <property type="molecule type" value="Genomic_DNA"/>
</dbReference>